<dbReference type="Proteomes" id="UP000327013">
    <property type="component" value="Unassembled WGS sequence"/>
</dbReference>
<gene>
    <name evidence="2" type="ORF">FH972_022742</name>
</gene>
<protein>
    <submittedName>
        <fullName evidence="2">Uncharacterized protein</fullName>
    </submittedName>
</protein>
<evidence type="ECO:0000313" key="3">
    <source>
        <dbReference type="Proteomes" id="UP000327013"/>
    </source>
</evidence>
<name>A0A5N6KTG1_9ROSI</name>
<keyword evidence="3" id="KW-1185">Reference proteome</keyword>
<accession>A0A5N6KTG1</accession>
<reference evidence="2 3" key="1">
    <citation type="submission" date="2019-06" db="EMBL/GenBank/DDBJ databases">
        <title>A chromosomal-level reference genome of Carpinus fangiana (Coryloideae, Betulaceae).</title>
        <authorList>
            <person name="Yang X."/>
            <person name="Wang Z."/>
            <person name="Zhang L."/>
            <person name="Hao G."/>
            <person name="Liu J."/>
            <person name="Yang Y."/>
        </authorList>
    </citation>
    <scope>NUCLEOTIDE SEQUENCE [LARGE SCALE GENOMIC DNA]</scope>
    <source>
        <strain evidence="2">Cfa_2016G</strain>
        <tissue evidence="2">Leaf</tissue>
    </source>
</reference>
<evidence type="ECO:0000256" key="1">
    <source>
        <dbReference type="SAM" id="MobiDB-lite"/>
    </source>
</evidence>
<sequence length="116" mass="12415">MASGYGLSGGMPYLPHCPSSVSTDADITNLQAPPAAFPSGRKSSPAMLSTPTVKTHRARQSARPHSRTTTSAYTTRKRYLGPFPHLGDAEPDDTAKPTSKEPHSHHMNATQQKTTS</sequence>
<proteinExistence type="predicted"/>
<feature type="compositionally biased region" description="Basic residues" evidence="1">
    <location>
        <begin position="54"/>
        <end position="66"/>
    </location>
</feature>
<comment type="caution">
    <text evidence="2">The sequence shown here is derived from an EMBL/GenBank/DDBJ whole genome shotgun (WGS) entry which is preliminary data.</text>
</comment>
<organism evidence="2 3">
    <name type="scientific">Carpinus fangiana</name>
    <dbReference type="NCBI Taxonomy" id="176857"/>
    <lineage>
        <taxon>Eukaryota</taxon>
        <taxon>Viridiplantae</taxon>
        <taxon>Streptophyta</taxon>
        <taxon>Embryophyta</taxon>
        <taxon>Tracheophyta</taxon>
        <taxon>Spermatophyta</taxon>
        <taxon>Magnoliopsida</taxon>
        <taxon>eudicotyledons</taxon>
        <taxon>Gunneridae</taxon>
        <taxon>Pentapetalae</taxon>
        <taxon>rosids</taxon>
        <taxon>fabids</taxon>
        <taxon>Fagales</taxon>
        <taxon>Betulaceae</taxon>
        <taxon>Carpinus</taxon>
    </lineage>
</organism>
<feature type="compositionally biased region" description="Basic and acidic residues" evidence="1">
    <location>
        <begin position="93"/>
        <end position="104"/>
    </location>
</feature>
<feature type="region of interest" description="Disordered" evidence="1">
    <location>
        <begin position="24"/>
        <end position="116"/>
    </location>
</feature>
<dbReference type="EMBL" id="VIBQ01000012">
    <property type="protein sequence ID" value="KAB8343152.1"/>
    <property type="molecule type" value="Genomic_DNA"/>
</dbReference>
<evidence type="ECO:0000313" key="2">
    <source>
        <dbReference type="EMBL" id="KAB8343152.1"/>
    </source>
</evidence>
<feature type="compositionally biased region" description="Polar residues" evidence="1">
    <location>
        <begin position="107"/>
        <end position="116"/>
    </location>
</feature>
<dbReference type="AlphaFoldDB" id="A0A5N6KTG1"/>